<feature type="region of interest" description="Disordered" evidence="1">
    <location>
        <begin position="396"/>
        <end position="419"/>
    </location>
</feature>
<keyword evidence="3" id="KW-1185">Reference proteome</keyword>
<feature type="compositionally biased region" description="Pro residues" evidence="1">
    <location>
        <begin position="400"/>
        <end position="414"/>
    </location>
</feature>
<sequence>MFCVLSNQEGDSTCFRYDDPCGGQSPEYPMASYDGGQQTFIKWQQGYNYYAVGFPGYMDLAVAPYNSDNWITLAVMQDEYLHEKYHAQNFTAVVILPNMDCPHCVLRIRYNSHKPGQDILYQCSDISIRQNKKNLMASFKPPGKEKSLSVKRAHNLHVKTASYLPQADGPFLYGFAYNRFEIDTLHYVQVSIATGELHPINSFDFGLTVQRRRRRHANRRHIQPKQEDSVDLGLDDAPLTYIADAILAHHVQENKTGVLLHQNLDLDHPPNYLLEINPINGDVVHKVEISGTDGTAINSLLAGNDGKYITFSVHNAGEVGNFYFSVGELTTDGQYTPIVKTDKPEEEYITFQWAEFNKNKNQLYVLMTKSTDQFDFKSRIYTFDIHNRPYLYGTKLSLPTPSPPTPPPPPPPPSSSSSSLLGKLYALSPEHAGKLPYWHLVEIDPLNGIVNRYMDLIEPGVFGGYFGGTIFGGIDQSKGLLYHVLRVDETEADVIVTIDLVNKTVKFSPMMYLRHLHNLNFLG</sequence>
<organism evidence="2 3">
    <name type="scientific">Tegillarca granosa</name>
    <name type="common">Malaysian cockle</name>
    <name type="synonym">Anadara granosa</name>
    <dbReference type="NCBI Taxonomy" id="220873"/>
    <lineage>
        <taxon>Eukaryota</taxon>
        <taxon>Metazoa</taxon>
        <taxon>Spiralia</taxon>
        <taxon>Lophotrochozoa</taxon>
        <taxon>Mollusca</taxon>
        <taxon>Bivalvia</taxon>
        <taxon>Autobranchia</taxon>
        <taxon>Pteriomorphia</taxon>
        <taxon>Arcoida</taxon>
        <taxon>Arcoidea</taxon>
        <taxon>Arcidae</taxon>
        <taxon>Tegillarca</taxon>
    </lineage>
</organism>
<reference evidence="2 3" key="1">
    <citation type="submission" date="2022-12" db="EMBL/GenBank/DDBJ databases">
        <title>Chromosome-level genome of Tegillarca granosa.</title>
        <authorList>
            <person name="Kim J."/>
        </authorList>
    </citation>
    <scope>NUCLEOTIDE SEQUENCE [LARGE SCALE GENOMIC DNA]</scope>
    <source>
        <strain evidence="2">Teg-2019</strain>
        <tissue evidence="2">Adductor muscle</tissue>
    </source>
</reference>
<evidence type="ECO:0000313" key="2">
    <source>
        <dbReference type="EMBL" id="KAJ8315351.1"/>
    </source>
</evidence>
<gene>
    <name evidence="2" type="ORF">KUTeg_007501</name>
</gene>
<comment type="caution">
    <text evidence="2">The sequence shown here is derived from an EMBL/GenBank/DDBJ whole genome shotgun (WGS) entry which is preliminary data.</text>
</comment>
<dbReference type="PANTHER" id="PTHR37916">
    <property type="entry name" value="CHITIN-BINDING TYPE-4 DOMAIN-CONTAINING PROTEIN"/>
    <property type="match status" value="1"/>
</dbReference>
<evidence type="ECO:0000256" key="1">
    <source>
        <dbReference type="SAM" id="MobiDB-lite"/>
    </source>
</evidence>
<name>A0ABQ9FDH2_TEGGR</name>
<protein>
    <submittedName>
        <fullName evidence="2">Uncharacterized protein</fullName>
    </submittedName>
</protein>
<dbReference type="Proteomes" id="UP001217089">
    <property type="component" value="Unassembled WGS sequence"/>
</dbReference>
<dbReference type="PANTHER" id="PTHR37916:SF2">
    <property type="entry name" value="CHITIN-BINDING TYPE-4 DOMAIN-CONTAINING PROTEIN"/>
    <property type="match status" value="1"/>
</dbReference>
<proteinExistence type="predicted"/>
<dbReference type="EMBL" id="JARBDR010000337">
    <property type="protein sequence ID" value="KAJ8315351.1"/>
    <property type="molecule type" value="Genomic_DNA"/>
</dbReference>
<evidence type="ECO:0000313" key="3">
    <source>
        <dbReference type="Proteomes" id="UP001217089"/>
    </source>
</evidence>
<accession>A0ABQ9FDH2</accession>